<accession>A0A395U252</accession>
<dbReference type="Proteomes" id="UP000266701">
    <property type="component" value="Unassembled WGS sequence"/>
</dbReference>
<reference evidence="1 2" key="1">
    <citation type="journal article" date="2017" name="Emerg. Infect. Dis.">
        <title>Carbapenemase VCC-1-Producing Vibrio cholerae in Coastal Waters of Germany.</title>
        <authorList>
            <person name="Hammerl J.A."/>
            <person name="Jackel C."/>
            <person name="Bortolaia V."/>
            <person name="Schwartz K."/>
            <person name="Bier N."/>
            <person name="Hendriksen R.S."/>
            <person name="Guerra B."/>
            <person name="Strauch E."/>
        </authorList>
    </citation>
    <scope>NUCLEOTIDE SEQUENCE [LARGE SCALE GENOMIC DNA]</scope>
    <source>
        <strain evidence="1 2">VN-2825</strain>
    </source>
</reference>
<dbReference type="Pfam" id="PF24175">
    <property type="entry name" value="SU10_adaptor"/>
    <property type="match status" value="1"/>
</dbReference>
<organism evidence="1 2">
    <name type="scientific">Vibrio cholerae</name>
    <dbReference type="NCBI Taxonomy" id="666"/>
    <lineage>
        <taxon>Bacteria</taxon>
        <taxon>Pseudomonadati</taxon>
        <taxon>Pseudomonadota</taxon>
        <taxon>Gammaproteobacteria</taxon>
        <taxon>Vibrionales</taxon>
        <taxon>Vibrionaceae</taxon>
        <taxon>Vibrio</taxon>
    </lineage>
</organism>
<name>A0A395U252_VIBCL</name>
<evidence type="ECO:0000313" key="1">
    <source>
        <dbReference type="EMBL" id="RGP90566.1"/>
    </source>
</evidence>
<dbReference type="InterPro" id="IPR056209">
    <property type="entry name" value="SU10_adaptor"/>
</dbReference>
<comment type="caution">
    <text evidence="1">The sequence shown here is derived from an EMBL/GenBank/DDBJ whole genome shotgun (WGS) entry which is preliminary data.</text>
</comment>
<sequence>MPTSIKTIIDRISRDLIDASNVRWSRPELIDFMNDAIAAIVLRRPDLTRKTVTIDVDSFTVGLPVDLYKVLAVNHINLMAAQYVDINKLNQLYPNWRTMTGEPTCWTRNELDEKTLFLFPAPESTATVEIVYSSAMKVDAESDDFPITEIYEGVVSDYVMYRAYNKDSMNPSDAQRAQLHLQAFATALGEKSSSDQFIVQMIKQSEVAR</sequence>
<evidence type="ECO:0000313" key="2">
    <source>
        <dbReference type="Proteomes" id="UP000266701"/>
    </source>
</evidence>
<gene>
    <name evidence="1" type="ORF">BC353_08470</name>
</gene>
<dbReference type="EMBL" id="MCBA01000035">
    <property type="protein sequence ID" value="RGP90566.1"/>
    <property type="molecule type" value="Genomic_DNA"/>
</dbReference>
<protein>
    <recommendedName>
        <fullName evidence="3">Phage protein</fullName>
    </recommendedName>
</protein>
<evidence type="ECO:0008006" key="3">
    <source>
        <dbReference type="Google" id="ProtNLM"/>
    </source>
</evidence>
<dbReference type="AlphaFoldDB" id="A0A395U252"/>
<proteinExistence type="predicted"/>